<name>A0A2C9ZMA5_9ACTN</name>
<keyword evidence="2" id="KW-1185">Reference proteome</keyword>
<comment type="caution">
    <text evidence="1">The sequence shown here is derived from an EMBL/GenBank/DDBJ whole genome shotgun (WGS) entry which is preliminary data.</text>
</comment>
<protein>
    <submittedName>
        <fullName evidence="1">Uncharacterized protein</fullName>
    </submittedName>
</protein>
<dbReference type="EMBL" id="NGFP01000040">
    <property type="protein sequence ID" value="OUC97312.1"/>
    <property type="molecule type" value="Genomic_DNA"/>
</dbReference>
<organism evidence="1 2">
    <name type="scientific">Streptosporangium minutum</name>
    <dbReference type="NCBI Taxonomy" id="569862"/>
    <lineage>
        <taxon>Bacteria</taxon>
        <taxon>Bacillati</taxon>
        <taxon>Actinomycetota</taxon>
        <taxon>Actinomycetes</taxon>
        <taxon>Streptosporangiales</taxon>
        <taxon>Streptosporangiaceae</taxon>
        <taxon>Streptosporangium</taxon>
    </lineage>
</organism>
<sequence>MTVEFRAVWVEGIDLPEIGRRLGADLRSAQRCGLIELIDGLSYGDGTAVIWADRLNNDWIQIIEAQGRECSYALTDLSARGGQAMRMGWGLNGIADLVYSVDGEETTVFSVTVPGERWGKAPGALDSYAAGLRFDLEDTSWKTDPDLPSEWMAFAEWAESSPLSEQSDADLVLPEGWWDFYEMSLNGYDPAVATCVTSALTLIGRMTGREIDDAWLSGIHTRLAMPVEL</sequence>
<evidence type="ECO:0000313" key="2">
    <source>
        <dbReference type="Proteomes" id="UP000194761"/>
    </source>
</evidence>
<dbReference type="AlphaFoldDB" id="A0A2C9ZMA5"/>
<reference evidence="1 2" key="1">
    <citation type="submission" date="2017-05" db="EMBL/GenBank/DDBJ databases">
        <title>Biotechnological potential of actinobacteria isolated from South African environments.</title>
        <authorList>
            <person name="Le Roes-Hill M."/>
            <person name="Prins A."/>
            <person name="Durrell K.A."/>
        </authorList>
    </citation>
    <scope>NUCLEOTIDE SEQUENCE [LARGE SCALE GENOMIC DNA]</scope>
    <source>
        <strain evidence="1">M26</strain>
    </source>
</reference>
<evidence type="ECO:0000313" key="1">
    <source>
        <dbReference type="EMBL" id="OUC97312.1"/>
    </source>
</evidence>
<gene>
    <name evidence="1" type="ORF">CA984_11545</name>
</gene>
<dbReference type="Proteomes" id="UP000194761">
    <property type="component" value="Unassembled WGS sequence"/>
</dbReference>
<accession>A0A2C9ZMA5</accession>
<proteinExistence type="predicted"/>